<keyword evidence="5" id="KW-1185">Reference proteome</keyword>
<comment type="cofactor">
    <cofactor evidence="1">
        <name>a divalent metal cation</name>
        <dbReference type="ChEBI" id="CHEBI:60240"/>
    </cofactor>
</comment>
<feature type="domain" description="DDE Tnp4" evidence="3">
    <location>
        <begin position="175"/>
        <end position="332"/>
    </location>
</feature>
<organism evidence="4 5">
    <name type="scientific">Porites lobata</name>
    <dbReference type="NCBI Taxonomy" id="104759"/>
    <lineage>
        <taxon>Eukaryota</taxon>
        <taxon>Metazoa</taxon>
        <taxon>Cnidaria</taxon>
        <taxon>Anthozoa</taxon>
        <taxon>Hexacorallia</taxon>
        <taxon>Scleractinia</taxon>
        <taxon>Fungiina</taxon>
        <taxon>Poritidae</taxon>
        <taxon>Porites</taxon>
    </lineage>
</organism>
<protein>
    <recommendedName>
        <fullName evidence="3">DDE Tnp4 domain-containing protein</fullName>
    </recommendedName>
</protein>
<dbReference type="Pfam" id="PF13359">
    <property type="entry name" value="DDE_Tnp_4"/>
    <property type="match status" value="1"/>
</dbReference>
<dbReference type="InterPro" id="IPR027806">
    <property type="entry name" value="HARBI1_dom"/>
</dbReference>
<reference evidence="4 5" key="1">
    <citation type="submission" date="2022-05" db="EMBL/GenBank/DDBJ databases">
        <authorList>
            <consortium name="Genoscope - CEA"/>
            <person name="William W."/>
        </authorList>
    </citation>
    <scope>NUCLEOTIDE SEQUENCE [LARGE SCALE GENOMIC DNA]</scope>
</reference>
<dbReference type="EMBL" id="CALNXK010000007">
    <property type="protein sequence ID" value="CAH3039181.1"/>
    <property type="molecule type" value="Genomic_DNA"/>
</dbReference>
<proteinExistence type="predicted"/>
<dbReference type="PANTHER" id="PTHR34615:SF1">
    <property type="entry name" value="PX DOMAIN-CONTAINING PROTEIN"/>
    <property type="match status" value="1"/>
</dbReference>
<evidence type="ECO:0000256" key="2">
    <source>
        <dbReference type="ARBA" id="ARBA00022723"/>
    </source>
</evidence>
<sequence length="358" mass="40762">MASFRDIRNLLVESFDDGDISEDEFLLLYDSNTSKNPDFPYDCYGSFDLNEMDDSECLAEFRFHKNDVPVLLEALQLPQSFTCHQGTICDGIEALCITLRRFAYPCRYSDLIPRFGRPVPELSMISNLVMDTIYQEHNHRVTQWNNTLLSPPLLESYARAIASKGSPLPNCVGFIDGTVRPICRPEQNQRIVYNGHKRVHGIKYQSVVLPNGMIANMYGPVEGRRHDSGMLADSGLLRDLEQHTFSTTREPMALYGDPAYPLRVHLQVPYRGAGITPQMEVYNKAMSAVRMSVEWIFGDIVNYFKFLDFKKNLKISLSAVGKMYVVCAILRNALTCMYTNSTSEYFALDPPTIEDYFS</sequence>
<keyword evidence="2" id="KW-0479">Metal-binding</keyword>
<evidence type="ECO:0000313" key="5">
    <source>
        <dbReference type="Proteomes" id="UP001159405"/>
    </source>
</evidence>
<accession>A0ABN8MZ82</accession>
<evidence type="ECO:0000259" key="3">
    <source>
        <dbReference type="Pfam" id="PF13359"/>
    </source>
</evidence>
<dbReference type="PANTHER" id="PTHR34615">
    <property type="entry name" value="PX DOMAIN-CONTAINING PROTEIN"/>
    <property type="match status" value="1"/>
</dbReference>
<evidence type="ECO:0000313" key="4">
    <source>
        <dbReference type="EMBL" id="CAH3039181.1"/>
    </source>
</evidence>
<comment type="caution">
    <text evidence="4">The sequence shown here is derived from an EMBL/GenBank/DDBJ whole genome shotgun (WGS) entry which is preliminary data.</text>
</comment>
<name>A0ABN8MZ82_9CNID</name>
<dbReference type="Proteomes" id="UP001159405">
    <property type="component" value="Unassembled WGS sequence"/>
</dbReference>
<evidence type="ECO:0000256" key="1">
    <source>
        <dbReference type="ARBA" id="ARBA00001968"/>
    </source>
</evidence>
<gene>
    <name evidence="4" type="ORF">PLOB_00043035</name>
</gene>